<evidence type="ECO:0000256" key="1">
    <source>
        <dbReference type="ARBA" id="ARBA00004651"/>
    </source>
</evidence>
<evidence type="ECO:0000256" key="6">
    <source>
        <dbReference type="SAM" id="Phobius"/>
    </source>
</evidence>
<evidence type="ECO:0000256" key="5">
    <source>
        <dbReference type="ARBA" id="ARBA00023136"/>
    </source>
</evidence>
<keyword evidence="5 6" id="KW-0472">Membrane</keyword>
<dbReference type="GO" id="GO:0140359">
    <property type="term" value="F:ABC-type transporter activity"/>
    <property type="evidence" value="ECO:0007669"/>
    <property type="project" value="InterPro"/>
</dbReference>
<feature type="transmembrane region" description="Helical" evidence="6">
    <location>
        <begin position="218"/>
        <end position="236"/>
    </location>
</feature>
<keyword evidence="2" id="KW-1003">Cell membrane</keyword>
<dbReference type="Proteomes" id="UP000578697">
    <property type="component" value="Unassembled WGS sequence"/>
</dbReference>
<dbReference type="EMBL" id="JACHFR010000005">
    <property type="protein sequence ID" value="MBB5219977.1"/>
    <property type="molecule type" value="Genomic_DNA"/>
</dbReference>
<dbReference type="RefSeq" id="WP_184653616.1">
    <property type="nucleotide sequence ID" value="NZ_JACHFR010000005.1"/>
</dbReference>
<dbReference type="PANTHER" id="PTHR30294:SF29">
    <property type="entry name" value="MULTIDRUG ABC TRANSPORTER PERMEASE YBHS-RELATED"/>
    <property type="match status" value="1"/>
</dbReference>
<dbReference type="InterPro" id="IPR051449">
    <property type="entry name" value="ABC-2_transporter_component"/>
</dbReference>
<dbReference type="Proteomes" id="UP000593591">
    <property type="component" value="Chromosome"/>
</dbReference>
<keyword evidence="4 6" id="KW-1133">Transmembrane helix</keyword>
<dbReference type="GO" id="GO:0005886">
    <property type="term" value="C:plasma membrane"/>
    <property type="evidence" value="ECO:0007669"/>
    <property type="project" value="UniProtKB-SubCell"/>
</dbReference>
<evidence type="ECO:0000313" key="9">
    <source>
        <dbReference type="EMBL" id="QOS40702.1"/>
    </source>
</evidence>
<evidence type="ECO:0000313" key="8">
    <source>
        <dbReference type="EMBL" id="MBB5219977.1"/>
    </source>
</evidence>
<evidence type="ECO:0000256" key="2">
    <source>
        <dbReference type="ARBA" id="ARBA00022475"/>
    </source>
</evidence>
<comment type="subcellular location">
    <subcellularLocation>
        <location evidence="1">Cell membrane</location>
        <topology evidence="1">Multi-pass membrane protein</topology>
    </subcellularLocation>
</comment>
<accession>A0A840SDX1</accession>
<dbReference type="InterPro" id="IPR013525">
    <property type="entry name" value="ABC2_TM"/>
</dbReference>
<dbReference type="Pfam" id="PF12698">
    <property type="entry name" value="ABC2_membrane_3"/>
    <property type="match status" value="1"/>
</dbReference>
<reference evidence="9 11" key="1">
    <citation type="submission" date="2018-08" db="EMBL/GenBank/DDBJ databases">
        <title>The first complete genome of Treponema rectale (CHPAT), a commensal spirochete of the bovine rectum.</title>
        <authorList>
            <person name="Staton G.J."/>
            <person name="Clegg S.R."/>
            <person name="Carter S.D."/>
            <person name="Radford A.D."/>
            <person name="Darby A."/>
            <person name="Hall N."/>
            <person name="Birtles R.J."/>
            <person name="Evans N.J."/>
        </authorList>
    </citation>
    <scope>NUCLEOTIDE SEQUENCE [LARGE SCALE GENOMIC DNA]</scope>
    <source>
        <strain evidence="9 11">CHPA</strain>
    </source>
</reference>
<gene>
    <name evidence="9" type="ORF">DYE49_09635</name>
    <name evidence="8" type="ORF">HNP77_002367</name>
</gene>
<organism evidence="8 10">
    <name type="scientific">Treponema rectale</name>
    <dbReference type="NCBI Taxonomy" id="744512"/>
    <lineage>
        <taxon>Bacteria</taxon>
        <taxon>Pseudomonadati</taxon>
        <taxon>Spirochaetota</taxon>
        <taxon>Spirochaetia</taxon>
        <taxon>Spirochaetales</taxon>
        <taxon>Treponemataceae</taxon>
        <taxon>Treponema</taxon>
    </lineage>
</organism>
<dbReference type="PANTHER" id="PTHR30294">
    <property type="entry name" value="MEMBRANE COMPONENT OF ABC TRANSPORTER YHHJ-RELATED"/>
    <property type="match status" value="1"/>
</dbReference>
<evidence type="ECO:0000259" key="7">
    <source>
        <dbReference type="Pfam" id="PF12698"/>
    </source>
</evidence>
<dbReference type="KEGG" id="trc:DYE49_09635"/>
<evidence type="ECO:0000256" key="4">
    <source>
        <dbReference type="ARBA" id="ARBA00022989"/>
    </source>
</evidence>
<feature type="domain" description="ABC-2 type transporter transmembrane" evidence="7">
    <location>
        <begin position="56"/>
        <end position="232"/>
    </location>
</feature>
<sequence length="242" mass="26671">MKAAAKKPVWLVIARRELEAYFTSPIAYIVCALFLIFSGFLFFSTFFLNKRAELRYFFELLPTLFSFFIPALTMRIFSEEKRSGTMETLITLPVKTSSIVAGKYAASVVSSIALLVPTLFYVIMCYAFGTPDKGPIIGGYIGAVLLAASYTAIGVFASSITKNQIISFFVSFAICFALGMLSDFAVLVSSAFVPFVTFISAKSHFASISRGIVDLRDILYFVSVIVIFVALTVQKIQDTKRG</sequence>
<evidence type="ECO:0000313" key="10">
    <source>
        <dbReference type="Proteomes" id="UP000578697"/>
    </source>
</evidence>
<feature type="transmembrane region" description="Helical" evidence="6">
    <location>
        <begin position="104"/>
        <end position="129"/>
    </location>
</feature>
<proteinExistence type="predicted"/>
<evidence type="ECO:0000313" key="11">
    <source>
        <dbReference type="Proteomes" id="UP000593591"/>
    </source>
</evidence>
<reference evidence="8 10" key="2">
    <citation type="submission" date="2020-08" db="EMBL/GenBank/DDBJ databases">
        <title>Genomic Encyclopedia of Type Strains, Phase IV (KMG-IV): sequencing the most valuable type-strain genomes for metagenomic binning, comparative biology and taxonomic classification.</title>
        <authorList>
            <person name="Goeker M."/>
        </authorList>
    </citation>
    <scope>NUCLEOTIDE SEQUENCE [LARGE SCALE GENOMIC DNA]</scope>
    <source>
        <strain evidence="8 10">DSM 103679</strain>
    </source>
</reference>
<name>A0A840SDX1_9SPIR</name>
<feature type="transmembrane region" description="Helical" evidence="6">
    <location>
        <begin position="21"/>
        <end position="44"/>
    </location>
</feature>
<keyword evidence="3 6" id="KW-0812">Transmembrane</keyword>
<feature type="transmembrane region" description="Helical" evidence="6">
    <location>
        <begin position="56"/>
        <end position="77"/>
    </location>
</feature>
<dbReference type="EMBL" id="CP031517">
    <property type="protein sequence ID" value="QOS40702.1"/>
    <property type="molecule type" value="Genomic_DNA"/>
</dbReference>
<feature type="transmembrane region" description="Helical" evidence="6">
    <location>
        <begin position="135"/>
        <end position="156"/>
    </location>
</feature>
<feature type="transmembrane region" description="Helical" evidence="6">
    <location>
        <begin position="168"/>
        <end position="198"/>
    </location>
</feature>
<evidence type="ECO:0000256" key="3">
    <source>
        <dbReference type="ARBA" id="ARBA00022692"/>
    </source>
</evidence>
<dbReference type="AlphaFoldDB" id="A0A840SDX1"/>
<keyword evidence="10" id="KW-1185">Reference proteome</keyword>
<protein>
    <submittedName>
        <fullName evidence="9">ABC transporter</fullName>
    </submittedName>
    <submittedName>
        <fullName evidence="8">ABC-2 type transport system permease protein</fullName>
    </submittedName>
</protein>